<dbReference type="Proteomes" id="UP000243498">
    <property type="component" value="Unassembled WGS sequence"/>
</dbReference>
<gene>
    <name evidence="1" type="ORF">NOR_07101</name>
</gene>
<keyword evidence="2" id="KW-1185">Reference proteome</keyword>
<name>A0A166Z052_METRR</name>
<organism evidence="1 2">
    <name type="scientific">Metarhizium rileyi (strain RCEF 4871)</name>
    <name type="common">Nomuraea rileyi</name>
    <dbReference type="NCBI Taxonomy" id="1649241"/>
    <lineage>
        <taxon>Eukaryota</taxon>
        <taxon>Fungi</taxon>
        <taxon>Dikarya</taxon>
        <taxon>Ascomycota</taxon>
        <taxon>Pezizomycotina</taxon>
        <taxon>Sordariomycetes</taxon>
        <taxon>Hypocreomycetidae</taxon>
        <taxon>Hypocreales</taxon>
        <taxon>Clavicipitaceae</taxon>
        <taxon>Metarhizium</taxon>
    </lineage>
</organism>
<evidence type="ECO:0000313" key="2">
    <source>
        <dbReference type="Proteomes" id="UP000243498"/>
    </source>
</evidence>
<proteinExistence type="predicted"/>
<accession>A0A166Z052</accession>
<dbReference type="OMA" id="RTQCGIC"/>
<dbReference type="STRING" id="1081105.A0A166Z052"/>
<evidence type="ECO:0000313" key="1">
    <source>
        <dbReference type="EMBL" id="OAA37402.1"/>
    </source>
</evidence>
<dbReference type="OrthoDB" id="4961586at2759"/>
<comment type="caution">
    <text evidence="1">The sequence shown here is derived from an EMBL/GenBank/DDBJ whole genome shotgun (WGS) entry which is preliminary data.</text>
</comment>
<protein>
    <submittedName>
        <fullName evidence="1">Uncharacterized protein</fullName>
    </submittedName>
</protein>
<reference evidence="1 2" key="1">
    <citation type="journal article" date="2016" name="Genome Biol. Evol.">
        <title>Divergent and convergent evolution of fungal pathogenicity.</title>
        <authorList>
            <person name="Shang Y."/>
            <person name="Xiao G."/>
            <person name="Zheng P."/>
            <person name="Cen K."/>
            <person name="Zhan S."/>
            <person name="Wang C."/>
        </authorList>
    </citation>
    <scope>NUCLEOTIDE SEQUENCE [LARGE SCALE GENOMIC DNA]</scope>
    <source>
        <strain evidence="1 2">RCEF 4871</strain>
    </source>
</reference>
<sequence length="580" mass="66023">MSKEQHARVHARVHTRCGACGLLFHETDLLHSFVRRGSGFTDHGPSKFFGDHYGISCDDVRFCAFVDCLEPHSESSMVHTDCLESYISCGLGDKLCWLRAAATWRSPWCGASPLNVPPRINFDRRLADLDLTDRVTSMPQELYDMIRDFSLSTDPMPNYSLHHYDQVVAASSLFREYVREEPLNRIESWNRGEPPEVRHGPDKPFIRLSIDWRGLRSIERLAVLPPAVNLRSDYAGYVVEEAERLSNVVVKFQLDLATLSGVTGGFRVWDTPCPPPVDDNVDHDPSSMYYETCSMYYDTSSMRHLGTIGTEAGSLTGMTFFYGYGSLLAVHVHTPAQPSAKDTFLNVTPHRQDTLIWIYVPIQKGIAEFAFSKAEHIPGHYGKRQQLLLHLEDVGDVFVGPYDLRTSKFMLIKQPQTLVYRRFDVSPIYFCDAFSRTHKLKEVCPPPNRAISGPSWQDFMYFSSAHLENAVVIRVFTVPLKKLCRGLLIEYEDGIKRALGQCRLGVDPVQKYMGMSKLCFKNVKHLKRGSKRVQVEGVIVECHSENDHTHQDLGWTCCNMSGCLKLWFVDEETRIQYSDT</sequence>
<dbReference type="EMBL" id="AZHC01000030">
    <property type="protein sequence ID" value="OAA37402.1"/>
    <property type="molecule type" value="Genomic_DNA"/>
</dbReference>
<dbReference type="AlphaFoldDB" id="A0A166Z052"/>